<feature type="transmembrane region" description="Helical" evidence="3">
    <location>
        <begin position="197"/>
        <end position="221"/>
    </location>
</feature>
<evidence type="ECO:0000256" key="2">
    <source>
        <dbReference type="ARBA" id="ARBA00034247"/>
    </source>
</evidence>
<dbReference type="Pfam" id="PF00990">
    <property type="entry name" value="GGDEF"/>
    <property type="match status" value="1"/>
</dbReference>
<feature type="transmembrane region" description="Helical" evidence="3">
    <location>
        <begin position="151"/>
        <end position="177"/>
    </location>
</feature>
<sequence length="399" mass="44738">MEHSQSIIFVQFFCLIGTSCTIAWAIYAGVFKIAPNASWRFALANICTVSGVLLYTQRTDSISYLYWFIADMAVLLGFALVRWGCQHLFKQTTSYLFDLVLLASCALLMLLVPPSLDYAVYLVIVMSITAAILISLTGLDNAKASKKHMSMSNAILINVPFLIMGALFVIRAMALFYSPEDLANLSAADKLNSPMVMWSYIILLLLTNLVLYGNALTRLVFKVSRLVNKDHLTGLWNRHALLDKLDEVDALWQRNGSAYSLLVLDVDHFKQVNDTYGHMAGDAVLKHTAMLMQHSLRKIDFICRYGGEEFLIILPSTNHEEAMFVAKKIQSQINNTSVKWKHHEIAITLSIGTATCKNHISVEQLLQLADEAMYLAKNAGRNTICTKEPENLEFNSSKH</sequence>
<gene>
    <name evidence="5" type="ORF">GCM10011607_35020</name>
</gene>
<dbReference type="SUPFAM" id="SSF55073">
    <property type="entry name" value="Nucleotide cyclase"/>
    <property type="match status" value="1"/>
</dbReference>
<dbReference type="PANTHER" id="PTHR45138">
    <property type="entry name" value="REGULATORY COMPONENTS OF SENSORY TRANSDUCTION SYSTEM"/>
    <property type="match status" value="1"/>
</dbReference>
<dbReference type="Gene3D" id="3.30.70.270">
    <property type="match status" value="1"/>
</dbReference>
<dbReference type="InterPro" id="IPR043128">
    <property type="entry name" value="Rev_trsase/Diguanyl_cyclase"/>
</dbReference>
<dbReference type="EC" id="2.7.7.65" evidence="1"/>
<evidence type="ECO:0000313" key="5">
    <source>
        <dbReference type="EMBL" id="GGB71498.1"/>
    </source>
</evidence>
<comment type="caution">
    <text evidence="5">The sequence shown here is derived from an EMBL/GenBank/DDBJ whole genome shotgun (WGS) entry which is preliminary data.</text>
</comment>
<comment type="catalytic activity">
    <reaction evidence="2">
        <text>2 GTP = 3',3'-c-di-GMP + 2 diphosphate</text>
        <dbReference type="Rhea" id="RHEA:24898"/>
        <dbReference type="ChEBI" id="CHEBI:33019"/>
        <dbReference type="ChEBI" id="CHEBI:37565"/>
        <dbReference type="ChEBI" id="CHEBI:58805"/>
        <dbReference type="EC" id="2.7.7.65"/>
    </reaction>
</comment>
<name>A0ABQ1JNG4_9GAMM</name>
<dbReference type="SMART" id="SM00267">
    <property type="entry name" value="GGDEF"/>
    <property type="match status" value="1"/>
</dbReference>
<dbReference type="Proteomes" id="UP000617555">
    <property type="component" value="Unassembled WGS sequence"/>
</dbReference>
<keyword evidence="3" id="KW-1133">Transmembrane helix</keyword>
<proteinExistence type="predicted"/>
<organism evidence="5 6">
    <name type="scientific">Shewanella inventionis</name>
    <dbReference type="NCBI Taxonomy" id="1738770"/>
    <lineage>
        <taxon>Bacteria</taxon>
        <taxon>Pseudomonadati</taxon>
        <taxon>Pseudomonadota</taxon>
        <taxon>Gammaproteobacteria</taxon>
        <taxon>Alteromonadales</taxon>
        <taxon>Shewanellaceae</taxon>
        <taxon>Shewanella</taxon>
    </lineage>
</organism>
<dbReference type="RefSeq" id="WP_188740602.1">
    <property type="nucleotide sequence ID" value="NZ_BMII01000035.1"/>
</dbReference>
<dbReference type="EMBL" id="BMII01000035">
    <property type="protein sequence ID" value="GGB71498.1"/>
    <property type="molecule type" value="Genomic_DNA"/>
</dbReference>
<dbReference type="InterPro" id="IPR029787">
    <property type="entry name" value="Nucleotide_cyclase"/>
</dbReference>
<reference evidence="6" key="1">
    <citation type="journal article" date="2019" name="Int. J. Syst. Evol. Microbiol.">
        <title>The Global Catalogue of Microorganisms (GCM) 10K type strain sequencing project: providing services to taxonomists for standard genome sequencing and annotation.</title>
        <authorList>
            <consortium name="The Broad Institute Genomics Platform"/>
            <consortium name="The Broad Institute Genome Sequencing Center for Infectious Disease"/>
            <person name="Wu L."/>
            <person name="Ma J."/>
        </authorList>
    </citation>
    <scope>NUCLEOTIDE SEQUENCE [LARGE SCALE GENOMIC DNA]</scope>
    <source>
        <strain evidence="6">CGMCC 1.15339</strain>
    </source>
</reference>
<feature type="transmembrane region" description="Helical" evidence="3">
    <location>
        <begin position="118"/>
        <end position="139"/>
    </location>
</feature>
<dbReference type="InterPro" id="IPR050469">
    <property type="entry name" value="Diguanylate_Cyclase"/>
</dbReference>
<feature type="transmembrane region" description="Helical" evidence="3">
    <location>
        <begin position="6"/>
        <end position="27"/>
    </location>
</feature>
<evidence type="ECO:0000259" key="4">
    <source>
        <dbReference type="PROSITE" id="PS50887"/>
    </source>
</evidence>
<feature type="transmembrane region" description="Helical" evidence="3">
    <location>
        <begin position="95"/>
        <end position="112"/>
    </location>
</feature>
<dbReference type="PROSITE" id="PS50887">
    <property type="entry name" value="GGDEF"/>
    <property type="match status" value="1"/>
</dbReference>
<keyword evidence="3" id="KW-0812">Transmembrane</keyword>
<keyword evidence="6" id="KW-1185">Reference proteome</keyword>
<feature type="domain" description="GGDEF" evidence="4">
    <location>
        <begin position="257"/>
        <end position="389"/>
    </location>
</feature>
<dbReference type="NCBIfam" id="TIGR00254">
    <property type="entry name" value="GGDEF"/>
    <property type="match status" value="1"/>
</dbReference>
<evidence type="ECO:0000256" key="1">
    <source>
        <dbReference type="ARBA" id="ARBA00012528"/>
    </source>
</evidence>
<accession>A0ABQ1JNG4</accession>
<keyword evidence="3" id="KW-0472">Membrane</keyword>
<dbReference type="InterPro" id="IPR000160">
    <property type="entry name" value="GGDEF_dom"/>
</dbReference>
<dbReference type="CDD" id="cd01949">
    <property type="entry name" value="GGDEF"/>
    <property type="match status" value="1"/>
</dbReference>
<dbReference type="PANTHER" id="PTHR45138:SF9">
    <property type="entry name" value="DIGUANYLATE CYCLASE DGCM-RELATED"/>
    <property type="match status" value="1"/>
</dbReference>
<evidence type="ECO:0000313" key="6">
    <source>
        <dbReference type="Proteomes" id="UP000617555"/>
    </source>
</evidence>
<evidence type="ECO:0000256" key="3">
    <source>
        <dbReference type="SAM" id="Phobius"/>
    </source>
</evidence>
<protein>
    <recommendedName>
        <fullName evidence="1">diguanylate cyclase</fullName>
        <ecNumber evidence="1">2.7.7.65</ecNumber>
    </recommendedName>
</protein>
<feature type="transmembrane region" description="Helical" evidence="3">
    <location>
        <begin position="64"/>
        <end position="83"/>
    </location>
</feature>